<dbReference type="Gene3D" id="3.20.20.140">
    <property type="entry name" value="Metal-dependent hydrolases"/>
    <property type="match status" value="2"/>
</dbReference>
<evidence type="ECO:0000313" key="8">
    <source>
        <dbReference type="EMBL" id="KIX11336.1"/>
    </source>
</evidence>
<dbReference type="InParanoid" id="A0A0D2J6M4"/>
<protein>
    <recommendedName>
        <fullName evidence="1">DNA-directed DNA polymerase</fullName>
        <ecNumber evidence="1">2.7.7.7</ecNumber>
    </recommendedName>
</protein>
<dbReference type="InterPro" id="IPR016195">
    <property type="entry name" value="Pol/histidinol_Pase-like"/>
</dbReference>
<dbReference type="RefSeq" id="WP_044351902.1">
    <property type="nucleotide sequence ID" value="NZ_AZAC01000056.1"/>
</dbReference>
<evidence type="ECO:0000313" key="9">
    <source>
        <dbReference type="Proteomes" id="UP000032233"/>
    </source>
</evidence>
<evidence type="ECO:0000256" key="5">
    <source>
        <dbReference type="ARBA" id="ARBA00022932"/>
    </source>
</evidence>
<dbReference type="InterPro" id="IPR003141">
    <property type="entry name" value="Pol/His_phosphatase_N"/>
</dbReference>
<dbReference type="PANTHER" id="PTHR32294">
    <property type="entry name" value="DNA POLYMERASE III SUBUNIT ALPHA"/>
    <property type="match status" value="1"/>
</dbReference>
<keyword evidence="5" id="KW-0239">DNA-directed DNA polymerase</keyword>
<dbReference type="STRING" id="1429043.X474_23830"/>
<reference evidence="8 9" key="1">
    <citation type="submission" date="2013-11" db="EMBL/GenBank/DDBJ databases">
        <title>Metagenomic analysis of a methanogenic consortium involved in long chain n-alkane degradation.</title>
        <authorList>
            <person name="Davidova I.A."/>
            <person name="Callaghan A.V."/>
            <person name="Wawrik B."/>
            <person name="Pruitt S."/>
            <person name="Marks C."/>
            <person name="Duncan K.E."/>
            <person name="Suflita J.M."/>
        </authorList>
    </citation>
    <scope>NUCLEOTIDE SEQUENCE [LARGE SCALE GENOMIC DNA]</scope>
    <source>
        <strain evidence="8 9">SPR</strain>
    </source>
</reference>
<dbReference type="Pfam" id="PF14579">
    <property type="entry name" value="HHH_6"/>
    <property type="match status" value="1"/>
</dbReference>
<accession>A0A0D2J6M4</accession>
<evidence type="ECO:0000259" key="7">
    <source>
        <dbReference type="SMART" id="SM00481"/>
    </source>
</evidence>
<comment type="caution">
    <text evidence="8">The sequence shown here is derived from an EMBL/GenBank/DDBJ whole genome shotgun (WGS) entry which is preliminary data.</text>
</comment>
<dbReference type="PATRIC" id="fig|1429043.3.peg.5037"/>
<dbReference type="SMART" id="SM00481">
    <property type="entry name" value="POLIIIAc"/>
    <property type="match status" value="1"/>
</dbReference>
<comment type="catalytic activity">
    <reaction evidence="6">
        <text>DNA(n) + a 2'-deoxyribonucleoside 5'-triphosphate = DNA(n+1) + diphosphate</text>
        <dbReference type="Rhea" id="RHEA:22508"/>
        <dbReference type="Rhea" id="RHEA-COMP:17339"/>
        <dbReference type="Rhea" id="RHEA-COMP:17340"/>
        <dbReference type="ChEBI" id="CHEBI:33019"/>
        <dbReference type="ChEBI" id="CHEBI:61560"/>
        <dbReference type="ChEBI" id="CHEBI:173112"/>
        <dbReference type="EC" id="2.7.7.7"/>
    </reaction>
</comment>
<dbReference type="InterPro" id="IPR004805">
    <property type="entry name" value="DnaE2/DnaE/PolC"/>
</dbReference>
<dbReference type="Pfam" id="PF17657">
    <property type="entry name" value="DNA_pol3_finger"/>
    <property type="match status" value="1"/>
</dbReference>
<dbReference type="InterPro" id="IPR029460">
    <property type="entry name" value="DNAPol_HHH"/>
</dbReference>
<dbReference type="GO" id="GO:0003887">
    <property type="term" value="F:DNA-directed DNA polymerase activity"/>
    <property type="evidence" value="ECO:0007669"/>
    <property type="project" value="UniProtKB-KW"/>
</dbReference>
<keyword evidence="3" id="KW-0548">Nucleotidyltransferase</keyword>
<dbReference type="GO" id="GO:0008408">
    <property type="term" value="F:3'-5' exonuclease activity"/>
    <property type="evidence" value="ECO:0007669"/>
    <property type="project" value="InterPro"/>
</dbReference>
<evidence type="ECO:0000256" key="2">
    <source>
        <dbReference type="ARBA" id="ARBA00022679"/>
    </source>
</evidence>
<evidence type="ECO:0000256" key="4">
    <source>
        <dbReference type="ARBA" id="ARBA00022705"/>
    </source>
</evidence>
<evidence type="ECO:0000256" key="1">
    <source>
        <dbReference type="ARBA" id="ARBA00012417"/>
    </source>
</evidence>
<organism evidence="8 9">
    <name type="scientific">Dethiosulfatarculus sandiegensis</name>
    <dbReference type="NCBI Taxonomy" id="1429043"/>
    <lineage>
        <taxon>Bacteria</taxon>
        <taxon>Pseudomonadati</taxon>
        <taxon>Thermodesulfobacteriota</taxon>
        <taxon>Desulfarculia</taxon>
        <taxon>Desulfarculales</taxon>
        <taxon>Desulfarculaceae</taxon>
        <taxon>Dethiosulfatarculus</taxon>
    </lineage>
</organism>
<dbReference type="Proteomes" id="UP000032233">
    <property type="component" value="Unassembled WGS sequence"/>
</dbReference>
<evidence type="ECO:0000256" key="3">
    <source>
        <dbReference type="ARBA" id="ARBA00022695"/>
    </source>
</evidence>
<dbReference type="Gene3D" id="1.10.150.870">
    <property type="match status" value="1"/>
</dbReference>
<dbReference type="Pfam" id="PF07733">
    <property type="entry name" value="DNA_pol3_alpha"/>
    <property type="match status" value="1"/>
</dbReference>
<dbReference type="InterPro" id="IPR004013">
    <property type="entry name" value="PHP_dom"/>
</dbReference>
<keyword evidence="4" id="KW-0235">DNA replication</keyword>
<dbReference type="CDD" id="cd04485">
    <property type="entry name" value="DnaE_OBF"/>
    <property type="match status" value="1"/>
</dbReference>
<sequence>MLALGVRSNYSLMWGTASPGDLCRKAKELGYTGLALTDTDNLYGLWEFLRACGQYHLKPCVGAEVTDPASGQRALCLVKTGRGFKNLCRLLSLRHTDSEFSLKQALPGRHTGLVVLTGSLDLLLNWQKKGVPVMACLPRRPSQQNHRLRQIAKENDIPLVPVAGSFFLEPGDYDLHRVQRAVSLNTSLSRLEPGDMAPPDAWLASPQRFCQRFETLPRALKNARTLGDQLDFTPNRDLIMPPWSDSLGRSAARALRQRAFDGAAFRYGSPLPEKVKERLEYELGIIEQKHFSSYFLVVEDIVKRSPRICGRGSGAASLVAYSLGITNVCPIKYNLYFERFINPQREDPPDIDIDFAWDERDGVIESVLEQYKGRSAMVATHILFQGRMAIREVAKVYGLPADEIKRVMKGLPWLRGAAEECTGMYPKRPALPKGATPKLPAPWPEVLELAQGLVGMPRHLSVHVGGLVITPGPIQDYAPLEIAPKGMPVIQWEKEGAEEAGLVKIDLLGNRSLGVIRDAVANLKANGCVFCEATWSPEDDPKTQHLVSQGKTMGCFYIESPATRLLQEKAAQGDYEHMVIHSSIIRPAANTYIQEYLHRIHGGEWEPIHPLLKDILDETYGIMVYQEQVSQAAVALAGFSHAQGDGLRKVMSKKDKKKALDDYWQRFLTGAFKKGVSREKIDQVWRMMMSFAGYSFCKPHSASYARVSFQAAYLKRHFPAEFMASVISNQGGFYSTGAYVSEARRLGLFILPPCVNQSRLRWTGQGDKVRVGLMSVKGLGQKTIARLITAREQRPFGGFDDFLKRARPEQDEARALIQAGAFESLHPGEEPARLLWQLARHGRIAPRQGRADSLFTNNSLEAPPLPRTPPLERLRREYAVLGFLLAKHPMEIFRPRLEKQNLLKTCEVSEHINQKVRVAAWLITGKTVSTSKHLPMQFLTFEDETGLLETVFFPEAYRRFHMIMDWNHPYILEGVVDENFGAVTLTISGCKRL</sequence>
<dbReference type="InterPro" id="IPR040982">
    <property type="entry name" value="DNA_pol3_finger"/>
</dbReference>
<dbReference type="Pfam" id="PF02811">
    <property type="entry name" value="PHP"/>
    <property type="match status" value="1"/>
</dbReference>
<dbReference type="SUPFAM" id="SSF89550">
    <property type="entry name" value="PHP domain-like"/>
    <property type="match status" value="1"/>
</dbReference>
<gene>
    <name evidence="8" type="ORF">X474_23830</name>
</gene>
<dbReference type="CDD" id="cd07431">
    <property type="entry name" value="PHP_PolIIIA"/>
    <property type="match status" value="1"/>
</dbReference>
<evidence type="ECO:0000256" key="6">
    <source>
        <dbReference type="ARBA" id="ARBA00049244"/>
    </source>
</evidence>
<dbReference type="OrthoDB" id="9803237at2"/>
<dbReference type="EC" id="2.7.7.7" evidence="1"/>
<dbReference type="SUPFAM" id="SSF160975">
    <property type="entry name" value="AF1531-like"/>
    <property type="match status" value="1"/>
</dbReference>
<keyword evidence="2" id="KW-0808">Transferase</keyword>
<keyword evidence="9" id="KW-1185">Reference proteome</keyword>
<name>A0A0D2J6M4_9BACT</name>
<dbReference type="GO" id="GO:0006260">
    <property type="term" value="P:DNA replication"/>
    <property type="evidence" value="ECO:0007669"/>
    <property type="project" value="UniProtKB-KW"/>
</dbReference>
<dbReference type="InterPro" id="IPR011708">
    <property type="entry name" value="DNA_pol3_alpha_NTPase_dom"/>
</dbReference>
<proteinExistence type="predicted"/>
<dbReference type="EMBL" id="AZAC01000056">
    <property type="protein sequence ID" value="KIX11336.1"/>
    <property type="molecule type" value="Genomic_DNA"/>
</dbReference>
<dbReference type="NCBIfam" id="TIGR00594">
    <property type="entry name" value="polc"/>
    <property type="match status" value="1"/>
</dbReference>
<feature type="domain" description="Polymerase/histidinol phosphatase N-terminal" evidence="7">
    <location>
        <begin position="2"/>
        <end position="69"/>
    </location>
</feature>
<dbReference type="AlphaFoldDB" id="A0A0D2J6M4"/>